<feature type="transmembrane region" description="Helical" evidence="1">
    <location>
        <begin position="112"/>
        <end position="131"/>
    </location>
</feature>
<dbReference type="EMBL" id="MJGC01000053">
    <property type="protein sequence ID" value="OEJ75228.1"/>
    <property type="molecule type" value="Genomic_DNA"/>
</dbReference>
<feature type="transmembrane region" description="Helical" evidence="1">
    <location>
        <begin position="230"/>
        <end position="249"/>
    </location>
</feature>
<dbReference type="RefSeq" id="WP_069967227.1">
    <property type="nucleotide sequence ID" value="NZ_CM124774.1"/>
</dbReference>
<evidence type="ECO:0000256" key="1">
    <source>
        <dbReference type="SAM" id="Phobius"/>
    </source>
</evidence>
<evidence type="ECO:0008006" key="3">
    <source>
        <dbReference type="Google" id="ProtNLM"/>
    </source>
</evidence>
<feature type="transmembrane region" description="Helical" evidence="1">
    <location>
        <begin position="47"/>
        <end position="74"/>
    </location>
</feature>
<accession>A0A1E5QKS7</accession>
<feature type="transmembrane region" description="Helical" evidence="1">
    <location>
        <begin position="207"/>
        <end position="224"/>
    </location>
</feature>
<dbReference type="PANTHER" id="PTHR33802">
    <property type="entry name" value="SI:CH211-161H7.5-RELATED"/>
    <property type="match status" value="1"/>
</dbReference>
<keyword evidence="1" id="KW-0472">Membrane</keyword>
<proteinExistence type="predicted"/>
<name>A0A1E5QKS7_9CYAN</name>
<protein>
    <recommendedName>
        <fullName evidence="3">Tryptophan-rich sensory protein</fullName>
    </recommendedName>
</protein>
<feature type="transmembrane region" description="Helical" evidence="1">
    <location>
        <begin position="86"/>
        <end position="106"/>
    </location>
</feature>
<dbReference type="OrthoDB" id="5189031at2"/>
<keyword evidence="1" id="KW-1133">Transmembrane helix</keyword>
<dbReference type="PANTHER" id="PTHR33802:SF1">
    <property type="entry name" value="XK-RELATED PROTEIN"/>
    <property type="match status" value="1"/>
</dbReference>
<dbReference type="STRING" id="1781255.BH720_10945"/>
<feature type="transmembrane region" description="Helical" evidence="1">
    <location>
        <begin position="151"/>
        <end position="172"/>
    </location>
</feature>
<keyword evidence="1" id="KW-0812">Transmembrane</keyword>
<dbReference type="InterPro" id="IPR038330">
    <property type="entry name" value="TspO/MBR-related_sf"/>
</dbReference>
<dbReference type="Gene3D" id="1.20.1260.100">
    <property type="entry name" value="TspO/MBR protein"/>
    <property type="match status" value="1"/>
</dbReference>
<dbReference type="AlphaFoldDB" id="A0A1E5QKS7"/>
<gene>
    <name evidence="2" type="ORF">BH720_10945</name>
</gene>
<evidence type="ECO:0000313" key="2">
    <source>
        <dbReference type="EMBL" id="OEJ75228.1"/>
    </source>
</evidence>
<organism evidence="2">
    <name type="scientific">Desertifilum tharense IPPAS B-1220</name>
    <dbReference type="NCBI Taxonomy" id="1781255"/>
    <lineage>
        <taxon>Bacteria</taxon>
        <taxon>Bacillati</taxon>
        <taxon>Cyanobacteriota</taxon>
        <taxon>Cyanophyceae</taxon>
        <taxon>Desertifilales</taxon>
        <taxon>Desertifilaceae</taxon>
        <taxon>Desertifilum</taxon>
    </lineage>
</organism>
<feature type="transmembrane region" description="Helical" evidence="1">
    <location>
        <begin position="184"/>
        <end position="202"/>
    </location>
</feature>
<sequence length="260" mass="28415">MKASPSGLFLSLATIAAILATLGFNVWSNFSPPGGSNIGEIANTILAGVQIIPASYAFSIWGLIYLGLIAYGVYQFLPSQRQNSTLRWVNIFLIAACVAQILWVYLFTVQQFWLSVLVMLAILLPLIGVYLQLKTHPVRSRQRKWFADIPFSVYLAWISVATIVNVASALYMSGWRGWGIGETGWTAIMLVIGVAIAGILAIQQADIAFTLVFVWAYIAIAVRQADNSTILITAILGAIALAALLWIGITRNRTRKTHAV</sequence>
<reference evidence="2" key="1">
    <citation type="submission" date="2016-09" db="EMBL/GenBank/DDBJ databases">
        <title>Draft genome of thermotolerant cyanobacterium Desertifilum sp. strain IPPAS B-1220.</title>
        <authorList>
            <person name="Sinetova M.A."/>
            <person name="Bolakhan K."/>
            <person name="Zayadan B.K."/>
            <person name="Mironov K.S."/>
            <person name="Ustinova V."/>
            <person name="Kupriyanova E.V."/>
            <person name="Sidorov R.A."/>
            <person name="Skrypnik A.N."/>
            <person name="Gogoleva N.E."/>
            <person name="Gogolev Y.V."/>
            <person name="Los D.A."/>
        </authorList>
    </citation>
    <scope>NUCLEOTIDE SEQUENCE [LARGE SCALE GENOMIC DNA]</scope>
    <source>
        <strain evidence="2">IPPAS B-1220</strain>
    </source>
</reference>
<comment type="caution">
    <text evidence="2">The sequence shown here is derived from an EMBL/GenBank/DDBJ whole genome shotgun (WGS) entry which is preliminary data.</text>
</comment>